<feature type="compositionally biased region" description="Acidic residues" evidence="1">
    <location>
        <begin position="10"/>
        <end position="23"/>
    </location>
</feature>
<evidence type="ECO:0000313" key="2">
    <source>
        <dbReference type="EMBL" id="KAH7570196.1"/>
    </source>
</evidence>
<dbReference type="EMBL" id="JAFEMO010000005">
    <property type="protein sequence ID" value="KAH7570196.1"/>
    <property type="molecule type" value="Genomic_DNA"/>
</dbReference>
<dbReference type="SUPFAM" id="SSF55068">
    <property type="entry name" value="Peptide methionine sulfoxide reductase"/>
    <property type="match status" value="1"/>
</dbReference>
<evidence type="ECO:0000313" key="3">
    <source>
        <dbReference type="Proteomes" id="UP000827721"/>
    </source>
</evidence>
<feature type="region of interest" description="Disordered" evidence="1">
    <location>
        <begin position="1"/>
        <end position="28"/>
    </location>
</feature>
<accession>A0ABQ8I0R0</accession>
<dbReference type="Proteomes" id="UP000827721">
    <property type="component" value="Unassembled WGS sequence"/>
</dbReference>
<evidence type="ECO:0008006" key="4">
    <source>
        <dbReference type="Google" id="ProtNLM"/>
    </source>
</evidence>
<dbReference type="InterPro" id="IPR036509">
    <property type="entry name" value="Met_Sox_Rdtase_MsrA_sf"/>
</dbReference>
<protein>
    <recommendedName>
        <fullName evidence="4">Peptide-methionine (S)-S-oxide reductase</fullName>
    </recommendedName>
</protein>
<comment type="caution">
    <text evidence="2">The sequence shown here is derived from an EMBL/GenBank/DDBJ whole genome shotgun (WGS) entry which is preliminary data.</text>
</comment>
<gene>
    <name evidence="2" type="ORF">JRO89_XS05G0066300</name>
</gene>
<evidence type="ECO:0000256" key="1">
    <source>
        <dbReference type="SAM" id="MobiDB-lite"/>
    </source>
</evidence>
<sequence>MENSSNAQGLDDDVPAPGPDDDVPTPGQHFAQFGAGCLWGVELLFHRMPCVTRTKAPTTTSLPWVSSSPSLLRVAYGASNYCSIECLMSAGSRSAIPKTLHEHTQQLRFRVKPSLDLSSMENSSIA</sequence>
<proteinExistence type="predicted"/>
<dbReference type="Gene3D" id="3.30.1060.10">
    <property type="entry name" value="Peptide methionine sulphoxide reductase MsrA"/>
    <property type="match status" value="1"/>
</dbReference>
<organism evidence="2 3">
    <name type="scientific">Xanthoceras sorbifolium</name>
    <dbReference type="NCBI Taxonomy" id="99658"/>
    <lineage>
        <taxon>Eukaryota</taxon>
        <taxon>Viridiplantae</taxon>
        <taxon>Streptophyta</taxon>
        <taxon>Embryophyta</taxon>
        <taxon>Tracheophyta</taxon>
        <taxon>Spermatophyta</taxon>
        <taxon>Magnoliopsida</taxon>
        <taxon>eudicotyledons</taxon>
        <taxon>Gunneridae</taxon>
        <taxon>Pentapetalae</taxon>
        <taxon>rosids</taxon>
        <taxon>malvids</taxon>
        <taxon>Sapindales</taxon>
        <taxon>Sapindaceae</taxon>
        <taxon>Xanthoceroideae</taxon>
        <taxon>Xanthoceras</taxon>
    </lineage>
</organism>
<keyword evidence="3" id="KW-1185">Reference proteome</keyword>
<name>A0ABQ8I0R0_9ROSI</name>
<reference evidence="2 3" key="1">
    <citation type="submission" date="2021-02" db="EMBL/GenBank/DDBJ databases">
        <title>Plant Genome Project.</title>
        <authorList>
            <person name="Zhang R.-G."/>
        </authorList>
    </citation>
    <scope>NUCLEOTIDE SEQUENCE [LARGE SCALE GENOMIC DNA]</scope>
    <source>
        <tissue evidence="2">Leaves</tissue>
    </source>
</reference>